<dbReference type="EMBL" id="ML737112">
    <property type="protein sequence ID" value="KAE8347724.1"/>
    <property type="molecule type" value="Genomic_DNA"/>
</dbReference>
<name>A0A5N6YQC6_9EURO</name>
<reference evidence="1" key="1">
    <citation type="submission" date="2019-04" db="EMBL/GenBank/DDBJ databases">
        <title>Friends and foes A comparative genomics study of 23 Aspergillus species from section Flavi.</title>
        <authorList>
            <consortium name="DOE Joint Genome Institute"/>
            <person name="Kjaerbolling I."/>
            <person name="Vesth T."/>
            <person name="Frisvad J.C."/>
            <person name="Nybo J.L."/>
            <person name="Theobald S."/>
            <person name="Kildgaard S."/>
            <person name="Isbrandt T."/>
            <person name="Kuo A."/>
            <person name="Sato A."/>
            <person name="Lyhne E.K."/>
            <person name="Kogle M.E."/>
            <person name="Wiebenga A."/>
            <person name="Kun R.S."/>
            <person name="Lubbers R.J."/>
            <person name="Makela M.R."/>
            <person name="Barry K."/>
            <person name="Chovatia M."/>
            <person name="Clum A."/>
            <person name="Daum C."/>
            <person name="Haridas S."/>
            <person name="He G."/>
            <person name="LaButti K."/>
            <person name="Lipzen A."/>
            <person name="Mondo S."/>
            <person name="Riley R."/>
            <person name="Salamov A."/>
            <person name="Simmons B.A."/>
            <person name="Magnuson J.K."/>
            <person name="Henrissat B."/>
            <person name="Mortensen U.H."/>
            <person name="Larsen T.O."/>
            <person name="Devries R.P."/>
            <person name="Grigoriev I.V."/>
            <person name="Machida M."/>
            <person name="Baker S.E."/>
            <person name="Andersen M.R."/>
        </authorList>
    </citation>
    <scope>NUCLEOTIDE SEQUENCE</scope>
    <source>
        <strain evidence="1">CBS 117612</strain>
    </source>
</reference>
<dbReference type="SUPFAM" id="SSF81301">
    <property type="entry name" value="Nucleotidyltransferase"/>
    <property type="match status" value="1"/>
</dbReference>
<protein>
    <submittedName>
        <fullName evidence="1">Uncharacterized protein</fullName>
    </submittedName>
</protein>
<dbReference type="InterPro" id="IPR043519">
    <property type="entry name" value="NT_sf"/>
</dbReference>
<proteinExistence type="predicted"/>
<organism evidence="1">
    <name type="scientific">Aspergillus arachidicola</name>
    <dbReference type="NCBI Taxonomy" id="656916"/>
    <lineage>
        <taxon>Eukaryota</taxon>
        <taxon>Fungi</taxon>
        <taxon>Dikarya</taxon>
        <taxon>Ascomycota</taxon>
        <taxon>Pezizomycotina</taxon>
        <taxon>Eurotiomycetes</taxon>
        <taxon>Eurotiomycetidae</taxon>
        <taxon>Eurotiales</taxon>
        <taxon>Aspergillaceae</taxon>
        <taxon>Aspergillus</taxon>
        <taxon>Aspergillus subgen. Circumdati</taxon>
    </lineage>
</organism>
<evidence type="ECO:0000313" key="1">
    <source>
        <dbReference type="EMBL" id="KAE8347724.1"/>
    </source>
</evidence>
<dbReference type="OrthoDB" id="3259529at2759"/>
<dbReference type="AlphaFoldDB" id="A0A5N6YQC6"/>
<accession>A0A5N6YQC6</accession>
<gene>
    <name evidence="1" type="ORF">BDV24DRAFT_146525</name>
</gene>
<sequence>MVAFESPVDSLLPGEVAPEGGGIPDIRKVTRILEDEGIPCCMTGASALVWFGAGRVRWDWEICVPTEKMNQAIQLLKSEPMTKVYQPWEPELFQYGSLAHTFPRFRLRGIALRFQIHPSDDAYFNIYDVDRSPSGLPYPKLESFAQSLLDTQRSSDLSDLVDGMNFSDEWGEEHLNLDKTTDVAYAKQQNQKMAAPTAPGEDPLDYHGVPTHPTPPREIWQEAVRGKQKRIGIELPTEYFAT</sequence>
<dbReference type="Proteomes" id="UP000325558">
    <property type="component" value="Unassembled WGS sequence"/>
</dbReference>